<name>A0ABD6A9H7_9EURY</name>
<dbReference type="GeneID" id="79316707"/>
<dbReference type="Proteomes" id="UP001596547">
    <property type="component" value="Unassembled WGS sequence"/>
</dbReference>
<keyword evidence="2" id="KW-0812">Transmembrane</keyword>
<keyword evidence="2" id="KW-0472">Membrane</keyword>
<evidence type="ECO:0000256" key="2">
    <source>
        <dbReference type="SAM" id="Phobius"/>
    </source>
</evidence>
<evidence type="ECO:0000313" key="5">
    <source>
        <dbReference type="Proteomes" id="UP001596547"/>
    </source>
</evidence>
<proteinExistence type="predicted"/>
<comment type="caution">
    <text evidence="4">The sequence shown here is derived from an EMBL/GenBank/DDBJ whole genome shotgun (WGS) entry which is preliminary data.</text>
</comment>
<feature type="domain" description="YdbS-like PH" evidence="3">
    <location>
        <begin position="78"/>
        <end position="152"/>
    </location>
</feature>
<organism evidence="4 5">
    <name type="scientific">Halomarina halobia</name>
    <dbReference type="NCBI Taxonomy" id="3033386"/>
    <lineage>
        <taxon>Archaea</taxon>
        <taxon>Methanobacteriati</taxon>
        <taxon>Methanobacteriota</taxon>
        <taxon>Stenosarchaea group</taxon>
        <taxon>Halobacteria</taxon>
        <taxon>Halobacteriales</taxon>
        <taxon>Natronomonadaceae</taxon>
        <taxon>Halomarina</taxon>
    </lineage>
</organism>
<feature type="transmembrane region" description="Helical" evidence="2">
    <location>
        <begin position="27"/>
        <end position="51"/>
    </location>
</feature>
<keyword evidence="5" id="KW-1185">Reference proteome</keyword>
<feature type="region of interest" description="Disordered" evidence="1">
    <location>
        <begin position="158"/>
        <end position="179"/>
    </location>
</feature>
<dbReference type="RefSeq" id="WP_276304089.1">
    <property type="nucleotide sequence ID" value="NZ_CP119992.1"/>
</dbReference>
<protein>
    <submittedName>
        <fullName evidence="4">PH domain-containing protein</fullName>
    </submittedName>
</protein>
<evidence type="ECO:0000259" key="3">
    <source>
        <dbReference type="Pfam" id="PF03703"/>
    </source>
</evidence>
<sequence length="179" mass="19589">MSSARDVPDWVTLGPNEQVVWSGHPSLYPAALSLVAGAVLFLLGPVSFALLPEPWSLIGIGLLLAGIAVALVTYFRHRSTRYVITSNEVYEKRGLLSRQVTSLRMDRVQNTTYEQSFLQRLLSYGDVHIDTAGSGGTEIVFHNVTDPQEVSQLISRQLDAQASRSQAVGRGRGRGRGRP</sequence>
<evidence type="ECO:0000256" key="1">
    <source>
        <dbReference type="SAM" id="MobiDB-lite"/>
    </source>
</evidence>
<gene>
    <name evidence="4" type="ORF">ACFQPE_07535</name>
</gene>
<dbReference type="PANTHER" id="PTHR37938:SF1">
    <property type="entry name" value="BLL0215 PROTEIN"/>
    <property type="match status" value="1"/>
</dbReference>
<accession>A0ABD6A9H7</accession>
<reference evidence="4 5" key="1">
    <citation type="journal article" date="2019" name="Int. J. Syst. Evol. Microbiol.">
        <title>The Global Catalogue of Microorganisms (GCM) 10K type strain sequencing project: providing services to taxonomists for standard genome sequencing and annotation.</title>
        <authorList>
            <consortium name="The Broad Institute Genomics Platform"/>
            <consortium name="The Broad Institute Genome Sequencing Center for Infectious Disease"/>
            <person name="Wu L."/>
            <person name="Ma J."/>
        </authorList>
    </citation>
    <scope>NUCLEOTIDE SEQUENCE [LARGE SCALE GENOMIC DNA]</scope>
    <source>
        <strain evidence="4 5">PSR21</strain>
    </source>
</reference>
<dbReference type="InterPro" id="IPR005182">
    <property type="entry name" value="YdbS-like_PH"/>
</dbReference>
<dbReference type="Pfam" id="PF03703">
    <property type="entry name" value="bPH_2"/>
    <property type="match status" value="1"/>
</dbReference>
<feature type="transmembrane region" description="Helical" evidence="2">
    <location>
        <begin position="57"/>
        <end position="75"/>
    </location>
</feature>
<keyword evidence="2" id="KW-1133">Transmembrane helix</keyword>
<dbReference type="PANTHER" id="PTHR37938">
    <property type="entry name" value="BLL0215 PROTEIN"/>
    <property type="match status" value="1"/>
</dbReference>
<dbReference type="AlphaFoldDB" id="A0ABD6A9H7"/>
<evidence type="ECO:0000313" key="4">
    <source>
        <dbReference type="EMBL" id="MFC7316648.1"/>
    </source>
</evidence>
<dbReference type="EMBL" id="JBHTBF010000002">
    <property type="protein sequence ID" value="MFC7316648.1"/>
    <property type="molecule type" value="Genomic_DNA"/>
</dbReference>